<dbReference type="InterPro" id="IPR053175">
    <property type="entry name" value="DHMBA_Reg_Transcription_Factor"/>
</dbReference>
<proteinExistence type="predicted"/>
<dbReference type="EMBL" id="KZ613942">
    <property type="protein sequence ID" value="PMD43148.1"/>
    <property type="molecule type" value="Genomic_DNA"/>
</dbReference>
<dbReference type="PANTHER" id="PTHR38791:SF1">
    <property type="entry name" value="TRANSCRIPTION FACTOR, PUTATIVE-RELATED"/>
    <property type="match status" value="1"/>
</dbReference>
<dbReference type="Pfam" id="PF00172">
    <property type="entry name" value="Zn_clus"/>
    <property type="match status" value="1"/>
</dbReference>
<reference evidence="3 4" key="1">
    <citation type="submission" date="2016-04" db="EMBL/GenBank/DDBJ databases">
        <title>A degradative enzymes factory behind the ericoid mycorrhizal symbiosis.</title>
        <authorList>
            <consortium name="DOE Joint Genome Institute"/>
            <person name="Martino E."/>
            <person name="Morin E."/>
            <person name="Grelet G."/>
            <person name="Kuo A."/>
            <person name="Kohler A."/>
            <person name="Daghino S."/>
            <person name="Barry K."/>
            <person name="Choi C."/>
            <person name="Cichocki N."/>
            <person name="Clum A."/>
            <person name="Copeland A."/>
            <person name="Hainaut M."/>
            <person name="Haridas S."/>
            <person name="Labutti K."/>
            <person name="Lindquist E."/>
            <person name="Lipzen A."/>
            <person name="Khouja H.-R."/>
            <person name="Murat C."/>
            <person name="Ohm R."/>
            <person name="Olson A."/>
            <person name="Spatafora J."/>
            <person name="Veneault-Fourrey C."/>
            <person name="Henrissat B."/>
            <person name="Grigoriev I."/>
            <person name="Martin F."/>
            <person name="Perotto S."/>
        </authorList>
    </citation>
    <scope>NUCLEOTIDE SEQUENCE [LARGE SCALE GENOMIC DNA]</scope>
    <source>
        <strain evidence="3 4">F</strain>
    </source>
</reference>
<dbReference type="SUPFAM" id="SSF57701">
    <property type="entry name" value="Zn2/Cys6 DNA-binding domain"/>
    <property type="match status" value="1"/>
</dbReference>
<protein>
    <recommendedName>
        <fullName evidence="2">Zn(2)-C6 fungal-type domain-containing protein</fullName>
    </recommendedName>
</protein>
<dbReference type="InterPro" id="IPR001138">
    <property type="entry name" value="Zn2Cys6_DnaBD"/>
</dbReference>
<evidence type="ECO:0000259" key="2">
    <source>
        <dbReference type="PROSITE" id="PS50048"/>
    </source>
</evidence>
<keyword evidence="4" id="KW-1185">Reference proteome</keyword>
<dbReference type="InterPro" id="IPR021858">
    <property type="entry name" value="Fun_TF"/>
</dbReference>
<evidence type="ECO:0000313" key="3">
    <source>
        <dbReference type="EMBL" id="PMD43148.1"/>
    </source>
</evidence>
<dbReference type="OrthoDB" id="5429770at2759"/>
<dbReference type="AlphaFoldDB" id="A0A2J6RXA1"/>
<keyword evidence="1" id="KW-0539">Nucleus</keyword>
<evidence type="ECO:0000313" key="4">
    <source>
        <dbReference type="Proteomes" id="UP000235786"/>
    </source>
</evidence>
<accession>A0A2J6RXA1</accession>
<dbReference type="GO" id="GO:0008270">
    <property type="term" value="F:zinc ion binding"/>
    <property type="evidence" value="ECO:0007669"/>
    <property type="project" value="InterPro"/>
</dbReference>
<dbReference type="Gene3D" id="4.10.240.10">
    <property type="entry name" value="Zn(2)-C6 fungal-type DNA-binding domain"/>
    <property type="match status" value="1"/>
</dbReference>
<dbReference type="InterPro" id="IPR036864">
    <property type="entry name" value="Zn2-C6_fun-type_DNA-bd_sf"/>
</dbReference>
<dbReference type="SMART" id="SM00066">
    <property type="entry name" value="GAL4"/>
    <property type="match status" value="1"/>
</dbReference>
<sequence length="348" mass="39140">MVYCGPPSRSCRQCRKRNIKCDKKKDSCGQCIRASLTCPGYHNPQDVTFRDETPKVLRKAFDLGFPLSLAYSVEDRAKQIFVARYVFGDSPPLDWVKPFYPSAGADLFFRHTFKAVSLAYLSNEVGSPAVQEKARTAYCTALSLTNKALHSQDTAKKDTVLLTVLLLDLFENLTRDETSAASATKHLDGALALIKFRGNKQFEDPVSMSMFTHLSTSLIPSYLSRGLPIPKSFLRLRHQASRFACTDDPSWRLSNLMIQLATLQTSSHDTPAKKTQALATAQYLDLEFLDISKAMPRPKTLEMMSTEELLSGKDIDSASRDLVTERSLRLVRRLLDEQLRKLNTQDET</sequence>
<dbReference type="Proteomes" id="UP000235786">
    <property type="component" value="Unassembled WGS sequence"/>
</dbReference>
<evidence type="ECO:0000256" key="1">
    <source>
        <dbReference type="ARBA" id="ARBA00023242"/>
    </source>
</evidence>
<organism evidence="3 4">
    <name type="scientific">Hyaloscypha variabilis (strain UAMH 11265 / GT02V1 / F)</name>
    <name type="common">Meliniomyces variabilis</name>
    <dbReference type="NCBI Taxonomy" id="1149755"/>
    <lineage>
        <taxon>Eukaryota</taxon>
        <taxon>Fungi</taxon>
        <taxon>Dikarya</taxon>
        <taxon>Ascomycota</taxon>
        <taxon>Pezizomycotina</taxon>
        <taxon>Leotiomycetes</taxon>
        <taxon>Helotiales</taxon>
        <taxon>Hyaloscyphaceae</taxon>
        <taxon>Hyaloscypha</taxon>
        <taxon>Hyaloscypha variabilis</taxon>
    </lineage>
</organism>
<dbReference type="CDD" id="cd00067">
    <property type="entry name" value="GAL4"/>
    <property type="match status" value="1"/>
</dbReference>
<gene>
    <name evidence="3" type="ORF">L207DRAFT_422520</name>
</gene>
<dbReference type="GO" id="GO:0000981">
    <property type="term" value="F:DNA-binding transcription factor activity, RNA polymerase II-specific"/>
    <property type="evidence" value="ECO:0007669"/>
    <property type="project" value="InterPro"/>
</dbReference>
<dbReference type="PROSITE" id="PS50048">
    <property type="entry name" value="ZN2_CY6_FUNGAL_2"/>
    <property type="match status" value="1"/>
</dbReference>
<dbReference type="PANTHER" id="PTHR38791">
    <property type="entry name" value="ZN(II)2CYS6 TRANSCRIPTION FACTOR (EUROFUNG)-RELATED-RELATED"/>
    <property type="match status" value="1"/>
</dbReference>
<name>A0A2J6RXA1_HYAVF</name>
<dbReference type="Pfam" id="PF11951">
    <property type="entry name" value="Fungal_trans_2"/>
    <property type="match status" value="1"/>
</dbReference>
<feature type="domain" description="Zn(2)-C6 fungal-type" evidence="2">
    <location>
        <begin position="10"/>
        <end position="38"/>
    </location>
</feature>